<evidence type="ECO:0000256" key="9">
    <source>
        <dbReference type="ARBA" id="ARBA00023319"/>
    </source>
</evidence>
<evidence type="ECO:0000256" key="3">
    <source>
        <dbReference type="ARBA" id="ARBA00022729"/>
    </source>
</evidence>
<dbReference type="SMART" id="SM00406">
    <property type="entry name" value="IGv"/>
    <property type="match status" value="2"/>
</dbReference>
<dbReference type="GO" id="GO:0098632">
    <property type="term" value="F:cell-cell adhesion mediator activity"/>
    <property type="evidence" value="ECO:0007669"/>
    <property type="project" value="TreeGrafter"/>
</dbReference>
<dbReference type="FunFam" id="2.60.40.10:FF:000032">
    <property type="entry name" value="palladin isoform X1"/>
    <property type="match status" value="1"/>
</dbReference>
<dbReference type="SUPFAM" id="SSF48726">
    <property type="entry name" value="Immunoglobulin"/>
    <property type="match status" value="3"/>
</dbReference>
<dbReference type="GO" id="GO:0007156">
    <property type="term" value="P:homophilic cell adhesion via plasma membrane adhesion molecules"/>
    <property type="evidence" value="ECO:0007669"/>
    <property type="project" value="TreeGrafter"/>
</dbReference>
<feature type="domain" description="Ig-like" evidence="10">
    <location>
        <begin position="1"/>
        <end position="83"/>
    </location>
</feature>
<dbReference type="GO" id="GO:0070593">
    <property type="term" value="P:dendrite self-avoidance"/>
    <property type="evidence" value="ECO:0007669"/>
    <property type="project" value="TreeGrafter"/>
</dbReference>
<feature type="domain" description="Ig-like" evidence="10">
    <location>
        <begin position="88"/>
        <end position="173"/>
    </location>
</feature>
<dbReference type="Gene3D" id="2.60.40.10">
    <property type="entry name" value="Immunoglobulins"/>
    <property type="match status" value="3"/>
</dbReference>
<dbReference type="GO" id="GO:0007411">
    <property type="term" value="P:axon guidance"/>
    <property type="evidence" value="ECO:0007669"/>
    <property type="project" value="TreeGrafter"/>
</dbReference>
<sequence length="363" mass="39258">MALKAVIGNRAVMECVPPRGFPEPVVSWRKNDREFRPQDDDRITIFPNGNLIIDKVQRSDAGLYQCVATNMVGEKVSSPARLSVYEKPYFQQEPRDVTADVGTSVLFDCRVSGDPMPSITWKKRNQQMPVGRAYIAPDNRGLRIDRVQPSDEGEYLCQAKNPAGSIETSARLRVHAAPSFVKTPSDVSVESGDTATFHCEAEGQPPPASFWSKEGQQDLLFPGHTSLDGRIKVSLDGKLTITDVRPADDGNYVCAAMNAAGSSLTKATLKVDSKMCNESIENFGIRLSGTEEEDGGSCFGASLGVFESSTGVVSACSPVACAISYFIRPLEVQCSTETKPFGVVTSVIEWVGRCECALDIVGG</sequence>
<dbReference type="PANTHER" id="PTHR10075">
    <property type="entry name" value="BASIGIN RELATED"/>
    <property type="match status" value="1"/>
</dbReference>
<keyword evidence="3" id="KW-0732">Signal</keyword>
<keyword evidence="4" id="KW-0677">Repeat</keyword>
<keyword evidence="6" id="KW-0472">Membrane</keyword>
<evidence type="ECO:0000256" key="4">
    <source>
        <dbReference type="ARBA" id="ARBA00022737"/>
    </source>
</evidence>
<evidence type="ECO:0000313" key="11">
    <source>
        <dbReference type="EMBL" id="KHN84252.1"/>
    </source>
</evidence>
<dbReference type="OMA" id="CECALDI"/>
<dbReference type="EMBL" id="JPKZ01001028">
    <property type="protein sequence ID" value="KHN84252.1"/>
    <property type="molecule type" value="Genomic_DNA"/>
</dbReference>
<dbReference type="FunFam" id="2.60.40.10:FF:000004">
    <property type="entry name" value="DCC isoform 1"/>
    <property type="match status" value="1"/>
</dbReference>
<evidence type="ECO:0000259" key="10">
    <source>
        <dbReference type="PROSITE" id="PS50835"/>
    </source>
</evidence>
<keyword evidence="7" id="KW-1015">Disulfide bond</keyword>
<evidence type="ECO:0000256" key="2">
    <source>
        <dbReference type="ARBA" id="ARBA00022692"/>
    </source>
</evidence>
<evidence type="ECO:0000256" key="6">
    <source>
        <dbReference type="ARBA" id="ARBA00023136"/>
    </source>
</evidence>
<proteinExistence type="predicted"/>
<dbReference type="SMART" id="SM00409">
    <property type="entry name" value="IG"/>
    <property type="match status" value="3"/>
</dbReference>
<comment type="subcellular location">
    <subcellularLocation>
        <location evidence="1">Membrane</location>
        <topology evidence="1">Single-pass membrane protein</topology>
    </subcellularLocation>
</comment>
<keyword evidence="12" id="KW-1185">Reference proteome</keyword>
<dbReference type="InterPro" id="IPR003599">
    <property type="entry name" value="Ig_sub"/>
</dbReference>
<dbReference type="GO" id="GO:0030424">
    <property type="term" value="C:axon"/>
    <property type="evidence" value="ECO:0007669"/>
    <property type="project" value="TreeGrafter"/>
</dbReference>
<keyword evidence="2" id="KW-0812">Transmembrane</keyword>
<dbReference type="PROSITE" id="PS50835">
    <property type="entry name" value="IG_LIKE"/>
    <property type="match status" value="3"/>
</dbReference>
<feature type="domain" description="Ig-like" evidence="10">
    <location>
        <begin position="178"/>
        <end position="270"/>
    </location>
</feature>
<dbReference type="InterPro" id="IPR013783">
    <property type="entry name" value="Ig-like_fold"/>
</dbReference>
<dbReference type="Pfam" id="PF07679">
    <property type="entry name" value="I-set"/>
    <property type="match status" value="3"/>
</dbReference>
<evidence type="ECO:0000313" key="12">
    <source>
        <dbReference type="Proteomes" id="UP000031036"/>
    </source>
</evidence>
<evidence type="ECO:0000256" key="1">
    <source>
        <dbReference type="ARBA" id="ARBA00004167"/>
    </source>
</evidence>
<keyword evidence="8" id="KW-0325">Glycoprotein</keyword>
<dbReference type="AlphaFoldDB" id="A0A0B2VSC9"/>
<dbReference type="InterPro" id="IPR007110">
    <property type="entry name" value="Ig-like_dom"/>
</dbReference>
<comment type="caution">
    <text evidence="11">The sequence shown here is derived from an EMBL/GenBank/DDBJ whole genome shotgun (WGS) entry which is preliminary data.</text>
</comment>
<dbReference type="Proteomes" id="UP000031036">
    <property type="component" value="Unassembled WGS sequence"/>
</dbReference>
<evidence type="ECO:0000256" key="8">
    <source>
        <dbReference type="ARBA" id="ARBA00023180"/>
    </source>
</evidence>
<keyword evidence="5" id="KW-1133">Transmembrane helix</keyword>
<evidence type="ECO:0000256" key="7">
    <source>
        <dbReference type="ARBA" id="ARBA00023157"/>
    </source>
</evidence>
<evidence type="ECO:0000256" key="5">
    <source>
        <dbReference type="ARBA" id="ARBA00022989"/>
    </source>
</evidence>
<dbReference type="FunFam" id="2.60.40.10:FF:000008">
    <property type="entry name" value="roundabout homolog 2 isoform X2"/>
    <property type="match status" value="1"/>
</dbReference>
<dbReference type="InterPro" id="IPR013106">
    <property type="entry name" value="Ig_V-set"/>
</dbReference>
<name>A0A0B2VSC9_TOXCA</name>
<dbReference type="InterPro" id="IPR036179">
    <property type="entry name" value="Ig-like_dom_sf"/>
</dbReference>
<keyword evidence="9" id="KW-0393">Immunoglobulin domain</keyword>
<reference evidence="11 12" key="1">
    <citation type="submission" date="2014-11" db="EMBL/GenBank/DDBJ databases">
        <title>Genetic blueprint of the zoonotic pathogen Toxocara canis.</title>
        <authorList>
            <person name="Zhu X.-Q."/>
            <person name="Korhonen P.K."/>
            <person name="Cai H."/>
            <person name="Young N.D."/>
            <person name="Nejsum P."/>
            <person name="von Samson-Himmelstjerna G."/>
            <person name="Boag P.R."/>
            <person name="Tan P."/>
            <person name="Li Q."/>
            <person name="Min J."/>
            <person name="Yang Y."/>
            <person name="Wang X."/>
            <person name="Fang X."/>
            <person name="Hall R.S."/>
            <person name="Hofmann A."/>
            <person name="Sternberg P.W."/>
            <person name="Jex A.R."/>
            <person name="Gasser R.B."/>
        </authorList>
    </citation>
    <scope>NUCLEOTIDE SEQUENCE [LARGE SCALE GENOMIC DNA]</scope>
    <source>
        <strain evidence="11">PN_DK_2014</strain>
    </source>
</reference>
<accession>A0A0B2VSC9</accession>
<organism evidence="11 12">
    <name type="scientific">Toxocara canis</name>
    <name type="common">Canine roundworm</name>
    <dbReference type="NCBI Taxonomy" id="6265"/>
    <lineage>
        <taxon>Eukaryota</taxon>
        <taxon>Metazoa</taxon>
        <taxon>Ecdysozoa</taxon>
        <taxon>Nematoda</taxon>
        <taxon>Chromadorea</taxon>
        <taxon>Rhabditida</taxon>
        <taxon>Spirurina</taxon>
        <taxon>Ascaridomorpha</taxon>
        <taxon>Ascaridoidea</taxon>
        <taxon>Toxocaridae</taxon>
        <taxon>Toxocara</taxon>
    </lineage>
</organism>
<protein>
    <submittedName>
        <fullName evidence="11">Roundabout-like protein 2</fullName>
    </submittedName>
</protein>
<dbReference type="InterPro" id="IPR013098">
    <property type="entry name" value="Ig_I-set"/>
</dbReference>
<dbReference type="SMART" id="SM00408">
    <property type="entry name" value="IGc2"/>
    <property type="match status" value="3"/>
</dbReference>
<dbReference type="OrthoDB" id="428111at2759"/>
<dbReference type="GO" id="GO:0005886">
    <property type="term" value="C:plasma membrane"/>
    <property type="evidence" value="ECO:0007669"/>
    <property type="project" value="TreeGrafter"/>
</dbReference>
<gene>
    <name evidence="11" type="primary">ROBO2</name>
    <name evidence="11" type="ORF">Tcan_05648</name>
</gene>
<dbReference type="STRING" id="6265.A0A0B2VSC9"/>
<dbReference type="PANTHER" id="PTHR10075:SF100">
    <property type="entry name" value="FASCICLIN-2"/>
    <property type="match status" value="1"/>
</dbReference>
<dbReference type="InterPro" id="IPR003598">
    <property type="entry name" value="Ig_sub2"/>
</dbReference>